<dbReference type="PROSITE" id="PS01229">
    <property type="entry name" value="COF_2"/>
    <property type="match status" value="1"/>
</dbReference>
<dbReference type="NCBIfam" id="TIGR01484">
    <property type="entry name" value="HAD-SF-IIB"/>
    <property type="match status" value="1"/>
</dbReference>
<dbReference type="RefSeq" id="WP_343993982.1">
    <property type="nucleotide sequence ID" value="NZ_BAAALG010000008.1"/>
</dbReference>
<reference evidence="1 2" key="1">
    <citation type="journal article" date="2019" name="Int. J. Syst. Evol. Microbiol.">
        <title>The Global Catalogue of Microorganisms (GCM) 10K type strain sequencing project: providing services to taxonomists for standard genome sequencing and annotation.</title>
        <authorList>
            <consortium name="The Broad Institute Genomics Platform"/>
            <consortium name="The Broad Institute Genome Sequencing Center for Infectious Disease"/>
            <person name="Wu L."/>
            <person name="Ma J."/>
        </authorList>
    </citation>
    <scope>NUCLEOTIDE SEQUENCE [LARGE SCALE GENOMIC DNA]</scope>
    <source>
        <strain evidence="1 2">JCM 13008</strain>
    </source>
</reference>
<gene>
    <name evidence="1" type="ORF">GCM10009668_20360</name>
</gene>
<dbReference type="Pfam" id="PF08282">
    <property type="entry name" value="Hydrolase_3"/>
    <property type="match status" value="1"/>
</dbReference>
<keyword evidence="2" id="KW-1185">Reference proteome</keyword>
<accession>A0ABN1TTL3</accession>
<keyword evidence="1" id="KW-0378">Hydrolase</keyword>
<dbReference type="GO" id="GO:0016787">
    <property type="term" value="F:hydrolase activity"/>
    <property type="evidence" value="ECO:0007669"/>
    <property type="project" value="UniProtKB-KW"/>
</dbReference>
<dbReference type="PANTHER" id="PTHR10000">
    <property type="entry name" value="PHOSPHOSERINE PHOSPHATASE"/>
    <property type="match status" value="1"/>
</dbReference>
<dbReference type="Proteomes" id="UP001501581">
    <property type="component" value="Unassembled WGS sequence"/>
</dbReference>
<name>A0ABN1TTL3_9ACTN</name>
<dbReference type="PANTHER" id="PTHR10000:SF8">
    <property type="entry name" value="HAD SUPERFAMILY HYDROLASE-LIKE, TYPE 3"/>
    <property type="match status" value="1"/>
</dbReference>
<dbReference type="InterPro" id="IPR023214">
    <property type="entry name" value="HAD_sf"/>
</dbReference>
<proteinExistence type="predicted"/>
<evidence type="ECO:0000313" key="1">
    <source>
        <dbReference type="EMBL" id="GAA1101908.1"/>
    </source>
</evidence>
<dbReference type="InterPro" id="IPR036412">
    <property type="entry name" value="HAD-like_sf"/>
</dbReference>
<evidence type="ECO:0000313" key="2">
    <source>
        <dbReference type="Proteomes" id="UP001501581"/>
    </source>
</evidence>
<dbReference type="InterPro" id="IPR006379">
    <property type="entry name" value="HAD-SF_hydro_IIB"/>
</dbReference>
<dbReference type="Gene3D" id="3.30.1240.10">
    <property type="match status" value="1"/>
</dbReference>
<dbReference type="SUPFAM" id="SSF56784">
    <property type="entry name" value="HAD-like"/>
    <property type="match status" value="1"/>
</dbReference>
<comment type="caution">
    <text evidence="1">The sequence shown here is derived from an EMBL/GenBank/DDBJ whole genome shotgun (WGS) entry which is preliminary data.</text>
</comment>
<protein>
    <submittedName>
        <fullName evidence="1">HAD family hydrolase</fullName>
    </submittedName>
</protein>
<organism evidence="1 2">
    <name type="scientific">Nocardioides dubius</name>
    <dbReference type="NCBI Taxonomy" id="317019"/>
    <lineage>
        <taxon>Bacteria</taxon>
        <taxon>Bacillati</taxon>
        <taxon>Actinomycetota</taxon>
        <taxon>Actinomycetes</taxon>
        <taxon>Propionibacteriales</taxon>
        <taxon>Nocardioidaceae</taxon>
        <taxon>Nocardioides</taxon>
    </lineage>
</organism>
<dbReference type="Gene3D" id="3.40.50.1000">
    <property type="entry name" value="HAD superfamily/HAD-like"/>
    <property type="match status" value="1"/>
</dbReference>
<sequence>MTDWRPKLIALDIDGTLLRWVEGSGTVHGEVDPVVRAAVQRAAEAGAHIVLSSGRSLHGMTPIAEQLGIPLAEERSWIVASNGAVVLRYPPVEVVYEATFDASEAVRNVLKHHPGALIGVEERGRGYRVNRPFPPGELNGEMIITDVEEIVAEPVSRVIVRDPEASVEDFQILAEKLGLHGTDYVIGWTAWMDLAPMGISKASGLALVAGKLGIDAADALAIGDGRNDLEMFAWAGRSVAMGQAVPEVTAAATAITLPVDEHGAAVELDQWFG</sequence>
<dbReference type="EMBL" id="BAAALG010000008">
    <property type="protein sequence ID" value="GAA1101908.1"/>
    <property type="molecule type" value="Genomic_DNA"/>
</dbReference>